<proteinExistence type="predicted"/>
<evidence type="ECO:0000313" key="2">
    <source>
        <dbReference type="EMBL" id="GKX27877.1"/>
    </source>
</evidence>
<dbReference type="PROSITE" id="PS50943">
    <property type="entry name" value="HTH_CROC1"/>
    <property type="match status" value="1"/>
</dbReference>
<comment type="caution">
    <text evidence="2">The sequence shown here is derived from an EMBL/GenBank/DDBJ whole genome shotgun (WGS) entry which is preliminary data.</text>
</comment>
<feature type="domain" description="HTH cro/C1-type" evidence="1">
    <location>
        <begin position="8"/>
        <end position="56"/>
    </location>
</feature>
<protein>
    <recommendedName>
        <fullName evidence="1">HTH cro/C1-type domain-containing protein</fullName>
    </recommendedName>
</protein>
<dbReference type="SUPFAM" id="SSF47413">
    <property type="entry name" value="lambda repressor-like DNA-binding domains"/>
    <property type="match status" value="1"/>
</dbReference>
<keyword evidence="3" id="KW-1185">Reference proteome</keyword>
<reference evidence="2" key="1">
    <citation type="submission" date="2022-06" db="EMBL/GenBank/DDBJ databases">
        <title>Vallitalea longa sp. nov., an anaerobic bacterium isolated from marine sediment.</title>
        <authorList>
            <person name="Hirano S."/>
            <person name="Terahara T."/>
            <person name="Mori K."/>
            <person name="Hamada M."/>
            <person name="Matsumoto R."/>
            <person name="Kobayashi T."/>
        </authorList>
    </citation>
    <scope>NUCLEOTIDE SEQUENCE</scope>
    <source>
        <strain evidence="2">SH18-1</strain>
    </source>
</reference>
<organism evidence="2 3">
    <name type="scientific">Vallitalea longa</name>
    <dbReference type="NCBI Taxonomy" id="2936439"/>
    <lineage>
        <taxon>Bacteria</taxon>
        <taxon>Bacillati</taxon>
        <taxon>Bacillota</taxon>
        <taxon>Clostridia</taxon>
        <taxon>Lachnospirales</taxon>
        <taxon>Vallitaleaceae</taxon>
        <taxon>Vallitalea</taxon>
    </lineage>
</organism>
<evidence type="ECO:0000259" key="1">
    <source>
        <dbReference type="PROSITE" id="PS50943"/>
    </source>
</evidence>
<dbReference type="GO" id="GO:0003677">
    <property type="term" value="F:DNA binding"/>
    <property type="evidence" value="ECO:0007669"/>
    <property type="project" value="InterPro"/>
</dbReference>
<dbReference type="Pfam" id="PF01381">
    <property type="entry name" value="HTH_3"/>
    <property type="match status" value="1"/>
</dbReference>
<dbReference type="AlphaFoldDB" id="A0A9W5Y790"/>
<dbReference type="InterPro" id="IPR010982">
    <property type="entry name" value="Lambda_DNA-bd_dom_sf"/>
</dbReference>
<dbReference type="Gene3D" id="1.10.260.40">
    <property type="entry name" value="lambda repressor-like DNA-binding domains"/>
    <property type="match status" value="1"/>
</dbReference>
<dbReference type="InterPro" id="IPR001387">
    <property type="entry name" value="Cro/C1-type_HTH"/>
</dbReference>
<gene>
    <name evidence="2" type="ORF">SH1V18_03570</name>
</gene>
<accession>A0A9W5Y790</accession>
<dbReference type="EMBL" id="BRLB01000001">
    <property type="protein sequence ID" value="GKX27877.1"/>
    <property type="molecule type" value="Genomic_DNA"/>
</dbReference>
<name>A0A9W5Y790_9FIRM</name>
<sequence length="57" mass="6629">MTEFEKTVRKALIDKEMSISELAKKLGISLTYLYDILNSSRKAEKQKKKILNILDIK</sequence>
<dbReference type="Proteomes" id="UP001144256">
    <property type="component" value="Unassembled WGS sequence"/>
</dbReference>
<evidence type="ECO:0000313" key="3">
    <source>
        <dbReference type="Proteomes" id="UP001144256"/>
    </source>
</evidence>
<dbReference type="RefSeq" id="WP_281811617.1">
    <property type="nucleotide sequence ID" value="NZ_BRLB01000001.1"/>
</dbReference>